<protein>
    <submittedName>
        <fullName evidence="1">Uncharacterized protein</fullName>
    </submittedName>
</protein>
<comment type="caution">
    <text evidence="1">The sequence shown here is derived from an EMBL/GenBank/DDBJ whole genome shotgun (WGS) entry which is preliminary data.</text>
</comment>
<accession>A0AAD5V2L1</accession>
<organism evidence="1 2">
    <name type="scientific">Meripilus lineatus</name>
    <dbReference type="NCBI Taxonomy" id="2056292"/>
    <lineage>
        <taxon>Eukaryota</taxon>
        <taxon>Fungi</taxon>
        <taxon>Dikarya</taxon>
        <taxon>Basidiomycota</taxon>
        <taxon>Agaricomycotina</taxon>
        <taxon>Agaricomycetes</taxon>
        <taxon>Polyporales</taxon>
        <taxon>Meripilaceae</taxon>
        <taxon>Meripilus</taxon>
    </lineage>
</organism>
<dbReference type="AlphaFoldDB" id="A0AAD5V2L1"/>
<gene>
    <name evidence="1" type="ORF">NLI96_g8384</name>
</gene>
<dbReference type="EMBL" id="JANAWD010000378">
    <property type="protein sequence ID" value="KAJ3480387.1"/>
    <property type="molecule type" value="Genomic_DNA"/>
</dbReference>
<dbReference type="Proteomes" id="UP001212997">
    <property type="component" value="Unassembled WGS sequence"/>
</dbReference>
<reference evidence="1" key="1">
    <citation type="submission" date="2022-07" db="EMBL/GenBank/DDBJ databases">
        <title>Genome Sequence of Physisporinus lineatus.</title>
        <authorList>
            <person name="Buettner E."/>
        </authorList>
    </citation>
    <scope>NUCLEOTIDE SEQUENCE</scope>
    <source>
        <strain evidence="1">VT162</strain>
    </source>
</reference>
<sequence>MTYLRAYELAQENGFQSMTRKAFDIYRAAAGKRKLKKPPPQMRTLRVVGHGKVARAAIRASSEDEPEFIEIPWCRTDYVSTIVGRVEEALRIPSLLWSLAGDGQLLEEHIYVYYHSLFPPTGDVGPELYLIPQNEVQEYLAKNIKRHVWRKTSPDPETTQSSDPMVQATKGFHLINARPSVYWQDYIAMRLAFERRLATGLEDYSGREMPSYLRQIRSAVEKVLIQTDLDDGQQNTLFDCVVPIQTYRSDEDENGESEGYELTEAHAYSRLFSPHRCTAIDVFWEYELMEYDTHVDFHCALLYRIVDCMDVSRSGGHDFSEGKPEAGRGKWCRIFDMGLEEMPPGRDWRCIHKLDWGLSERDAGRIHKTLFGEETLSPGNQISKIDTIRLLLAVVGVPFNVATHEDGRDSLNYQATPRVPWRFGSEDWIGVHIRKACGSPLAWDAGYNRSRRK</sequence>
<evidence type="ECO:0000313" key="2">
    <source>
        <dbReference type="Proteomes" id="UP001212997"/>
    </source>
</evidence>
<name>A0AAD5V2L1_9APHY</name>
<evidence type="ECO:0000313" key="1">
    <source>
        <dbReference type="EMBL" id="KAJ3480387.1"/>
    </source>
</evidence>
<proteinExistence type="predicted"/>
<keyword evidence="2" id="KW-1185">Reference proteome</keyword>